<gene>
    <name evidence="2" type="ORF">F923_01452</name>
</gene>
<dbReference type="EMBL" id="APQU01000010">
    <property type="protein sequence ID" value="ENW30876.1"/>
    <property type="molecule type" value="Genomic_DNA"/>
</dbReference>
<reference evidence="2 3" key="1">
    <citation type="submission" date="2013-02" db="EMBL/GenBank/DDBJ databases">
        <title>The Genome Sequence of Acinetobacter lwoffii NIPH 478.</title>
        <authorList>
            <consortium name="The Broad Institute Genome Sequencing Platform"/>
            <consortium name="The Broad Institute Genome Sequencing Center for Infectious Disease"/>
            <person name="Cerqueira G."/>
            <person name="Feldgarden M."/>
            <person name="Courvalin P."/>
            <person name="Perichon B."/>
            <person name="Grillot-Courvalin C."/>
            <person name="Clermont D."/>
            <person name="Rocha E."/>
            <person name="Yoon E.-J."/>
            <person name="Nemec A."/>
            <person name="Walker B."/>
            <person name="Young S.K."/>
            <person name="Zeng Q."/>
            <person name="Gargeya S."/>
            <person name="Fitzgerald M."/>
            <person name="Haas B."/>
            <person name="Abouelleil A."/>
            <person name="Alvarado L."/>
            <person name="Arachchi H.M."/>
            <person name="Berlin A.M."/>
            <person name="Chapman S.B."/>
            <person name="Dewar J."/>
            <person name="Goldberg J."/>
            <person name="Griggs A."/>
            <person name="Gujja S."/>
            <person name="Hansen M."/>
            <person name="Howarth C."/>
            <person name="Imamovic A."/>
            <person name="Larimer J."/>
            <person name="McCowan C."/>
            <person name="Murphy C."/>
            <person name="Neiman D."/>
            <person name="Pearson M."/>
            <person name="Priest M."/>
            <person name="Roberts A."/>
            <person name="Saif S."/>
            <person name="Shea T."/>
            <person name="Sisk P."/>
            <person name="Sykes S."/>
            <person name="Wortman J."/>
            <person name="Nusbaum C."/>
            <person name="Birren B."/>
        </authorList>
    </citation>
    <scope>NUCLEOTIDE SEQUENCE [LARGE SCALE GENOMIC DNA]</scope>
    <source>
        <strain evidence="2 3">NIPH 478</strain>
    </source>
</reference>
<organism evidence="2 3">
    <name type="scientific">Acinetobacter lwoffii NIPH 478</name>
    <dbReference type="NCBI Taxonomy" id="1217668"/>
    <lineage>
        <taxon>Bacteria</taxon>
        <taxon>Pseudomonadati</taxon>
        <taxon>Pseudomonadota</taxon>
        <taxon>Gammaproteobacteria</taxon>
        <taxon>Moraxellales</taxon>
        <taxon>Moraxellaceae</taxon>
        <taxon>Acinetobacter</taxon>
    </lineage>
</organism>
<name>N9HMT6_ACILW</name>
<evidence type="ECO:0000259" key="1">
    <source>
        <dbReference type="PROSITE" id="PS50011"/>
    </source>
</evidence>
<evidence type="ECO:0000313" key="2">
    <source>
        <dbReference type="EMBL" id="ENW30876.1"/>
    </source>
</evidence>
<dbReference type="PANTHER" id="PTHR24361:SF613">
    <property type="entry name" value="NUCLEAR RECEPTOR-BINDING PROTEIN-RELATED"/>
    <property type="match status" value="1"/>
</dbReference>
<proteinExistence type="predicted"/>
<dbReference type="InterPro" id="IPR053235">
    <property type="entry name" value="Ser_Thr_kinase"/>
</dbReference>
<evidence type="ECO:0000313" key="3">
    <source>
        <dbReference type="Proteomes" id="UP000018416"/>
    </source>
</evidence>
<dbReference type="InterPro" id="IPR011009">
    <property type="entry name" value="Kinase-like_dom_sf"/>
</dbReference>
<dbReference type="SUPFAM" id="SSF56112">
    <property type="entry name" value="Protein kinase-like (PK-like)"/>
    <property type="match status" value="1"/>
</dbReference>
<dbReference type="PROSITE" id="PS50011">
    <property type="entry name" value="PROTEIN_KINASE_DOM"/>
    <property type="match status" value="1"/>
</dbReference>
<dbReference type="Proteomes" id="UP000018416">
    <property type="component" value="Unassembled WGS sequence"/>
</dbReference>
<dbReference type="SMART" id="SM00220">
    <property type="entry name" value="S_TKc"/>
    <property type="match status" value="1"/>
</dbReference>
<dbReference type="HOGENOM" id="CLU_1040608_0_0_6"/>
<feature type="domain" description="Protein kinase" evidence="1">
    <location>
        <begin position="1"/>
        <end position="276"/>
    </location>
</feature>
<dbReference type="Gene3D" id="1.10.510.10">
    <property type="entry name" value="Transferase(Phosphotransferase) domain 1"/>
    <property type="match status" value="1"/>
</dbReference>
<accession>N9HMT6</accession>
<sequence>MIQYLNTLPRLNLDHLDTSDFELRTKARSLGFGRRLYYAKGNALWLKTQISHRSDSLQSSPHAELGWQYELDFYQAYAGSSELTFFLPHQIIQQPFKINHENFEKALILVDAPAHFQIMPHQQSITQIRQHLLQTVEPLICLQELGYLHADLKQEHFVNNQGRVCLLDFEHVQILHQNDLHELNATPRYMAPELFQGQAKSLQSEVYALGVIFYEWLSGQRLQATDYLDWAFLHCQRLKVELPQHLHAFQGLLEEMLSKQKQHRFADFKAVKDYLMTEIE</sequence>
<dbReference type="GO" id="GO:0005524">
    <property type="term" value="F:ATP binding"/>
    <property type="evidence" value="ECO:0007669"/>
    <property type="project" value="InterPro"/>
</dbReference>
<dbReference type="PANTHER" id="PTHR24361">
    <property type="entry name" value="MITOGEN-ACTIVATED KINASE KINASE KINASE"/>
    <property type="match status" value="1"/>
</dbReference>
<dbReference type="GO" id="GO:0004674">
    <property type="term" value="F:protein serine/threonine kinase activity"/>
    <property type="evidence" value="ECO:0007669"/>
    <property type="project" value="TreeGrafter"/>
</dbReference>
<protein>
    <recommendedName>
        <fullName evidence="1">Protein kinase domain-containing protein</fullName>
    </recommendedName>
</protein>
<dbReference type="InterPro" id="IPR000719">
    <property type="entry name" value="Prot_kinase_dom"/>
</dbReference>
<dbReference type="GO" id="GO:0005737">
    <property type="term" value="C:cytoplasm"/>
    <property type="evidence" value="ECO:0007669"/>
    <property type="project" value="TreeGrafter"/>
</dbReference>
<dbReference type="Pfam" id="PF00069">
    <property type="entry name" value="Pkinase"/>
    <property type="match status" value="1"/>
</dbReference>
<comment type="caution">
    <text evidence="2">The sequence shown here is derived from an EMBL/GenBank/DDBJ whole genome shotgun (WGS) entry which is preliminary data.</text>
</comment>
<dbReference type="AlphaFoldDB" id="N9HMT6"/>
<dbReference type="PATRIC" id="fig|1217668.3.peg.1415"/>